<proteinExistence type="predicted"/>
<evidence type="ECO:0000313" key="3">
    <source>
        <dbReference type="EMBL" id="SET68543.1"/>
    </source>
</evidence>
<feature type="region of interest" description="Disordered" evidence="1">
    <location>
        <begin position="190"/>
        <end position="211"/>
    </location>
</feature>
<keyword evidence="2" id="KW-0812">Transmembrane</keyword>
<accession>A0A1I0GCK8</accession>
<reference evidence="4" key="1">
    <citation type="submission" date="2016-10" db="EMBL/GenBank/DDBJ databases">
        <authorList>
            <person name="Varghese N."/>
            <person name="Submissions S."/>
        </authorList>
    </citation>
    <scope>NUCLEOTIDE SEQUENCE [LARGE SCALE GENOMIC DNA]</scope>
    <source>
        <strain evidence="4">CGMCC 1.6489</strain>
    </source>
</reference>
<feature type="compositionally biased region" description="Polar residues" evidence="1">
    <location>
        <begin position="69"/>
        <end position="79"/>
    </location>
</feature>
<dbReference type="EMBL" id="FOHZ01000017">
    <property type="protein sequence ID" value="SET68543.1"/>
    <property type="molecule type" value="Genomic_DNA"/>
</dbReference>
<sequence length="241" mass="26305">MNCWETLGIEPTRDTARIRNAFEQQSKFAEGEEARRLEAAFRDAMAEVGHDVPSAAAPEVVSAPASESQPSGANASRWQSEAHRAPLSSSEQQVVREVVIQVNAMLNDHVRLQDVAIWRAILTEPPADQEHVRAAIGEELESSLRPLAEESRLPAPVARFLGDWFGWYGMTDALDRQELGGDANLDDAGRYQGISYPSSEEGDNPQPERPQMTNFWPAVIGWIVGIIILTSLFGALTGGGG</sequence>
<keyword evidence="4" id="KW-1185">Reference proteome</keyword>
<name>A0A1I0GCK8_9GAMM</name>
<keyword evidence="2" id="KW-1133">Transmembrane helix</keyword>
<evidence type="ECO:0000256" key="1">
    <source>
        <dbReference type="SAM" id="MobiDB-lite"/>
    </source>
</evidence>
<dbReference type="OrthoDB" id="5524449at2"/>
<dbReference type="RefSeq" id="WP_091853655.1">
    <property type="nucleotide sequence ID" value="NZ_FOHZ01000017.1"/>
</dbReference>
<evidence type="ECO:0000256" key="2">
    <source>
        <dbReference type="SAM" id="Phobius"/>
    </source>
</evidence>
<feature type="region of interest" description="Disordered" evidence="1">
    <location>
        <begin position="57"/>
        <end position="89"/>
    </location>
</feature>
<dbReference type="AlphaFoldDB" id="A0A1I0GCK8"/>
<feature type="transmembrane region" description="Helical" evidence="2">
    <location>
        <begin position="215"/>
        <end position="236"/>
    </location>
</feature>
<organism evidence="3 4">
    <name type="scientific">Marinobacter segnicrescens</name>
    <dbReference type="NCBI Taxonomy" id="430453"/>
    <lineage>
        <taxon>Bacteria</taxon>
        <taxon>Pseudomonadati</taxon>
        <taxon>Pseudomonadota</taxon>
        <taxon>Gammaproteobacteria</taxon>
        <taxon>Pseudomonadales</taxon>
        <taxon>Marinobacteraceae</taxon>
        <taxon>Marinobacter</taxon>
    </lineage>
</organism>
<dbReference type="STRING" id="430453.SAMN04487962_11713"/>
<gene>
    <name evidence="3" type="ORF">SAMN04487962_11713</name>
</gene>
<feature type="compositionally biased region" description="Low complexity" evidence="1">
    <location>
        <begin position="57"/>
        <end position="68"/>
    </location>
</feature>
<dbReference type="Proteomes" id="UP000198762">
    <property type="component" value="Unassembled WGS sequence"/>
</dbReference>
<evidence type="ECO:0000313" key="4">
    <source>
        <dbReference type="Proteomes" id="UP000198762"/>
    </source>
</evidence>
<keyword evidence="2" id="KW-0472">Membrane</keyword>
<protein>
    <submittedName>
        <fullName evidence="3">Uncharacterized protein</fullName>
    </submittedName>
</protein>